<reference evidence="3" key="1">
    <citation type="journal article" date="2005" name="Nature">
        <title>Sequencing of Aspergillus nidulans and comparative analysis with A. fumigatus and A. oryzae.</title>
        <authorList>
            <person name="Galagan J.E."/>
            <person name="Calvo S.E."/>
            <person name="Cuomo C."/>
            <person name="Ma L.J."/>
            <person name="Wortman J.R."/>
            <person name="Batzoglou S."/>
            <person name="Lee S.I."/>
            <person name="Basturkmen M."/>
            <person name="Spevak C.C."/>
            <person name="Clutterbuck J."/>
            <person name="Kapitonov V."/>
            <person name="Jurka J."/>
            <person name="Scazzocchio C."/>
            <person name="Farman M."/>
            <person name="Butler J."/>
            <person name="Purcell S."/>
            <person name="Harris S."/>
            <person name="Braus G.H."/>
            <person name="Draht O."/>
            <person name="Busch S."/>
            <person name="D'Enfert C."/>
            <person name="Bouchier C."/>
            <person name="Goldman G.H."/>
            <person name="Bell-Pedersen D."/>
            <person name="Griffiths-Jones S."/>
            <person name="Doonan J.H."/>
            <person name="Yu J."/>
            <person name="Vienken K."/>
            <person name="Pain A."/>
            <person name="Freitag M."/>
            <person name="Selker E.U."/>
            <person name="Archer D.B."/>
            <person name="Penalva M.A."/>
            <person name="Oakley B.R."/>
            <person name="Momany M."/>
            <person name="Tanaka T."/>
            <person name="Kumagai T."/>
            <person name="Asai K."/>
            <person name="Machida M."/>
            <person name="Nierman W.C."/>
            <person name="Denning D.W."/>
            <person name="Caddick M."/>
            <person name="Hynes M."/>
            <person name="Paoletti M."/>
            <person name="Fischer R."/>
            <person name="Miller B."/>
            <person name="Dyer P."/>
            <person name="Sachs M.S."/>
            <person name="Osmani S.A."/>
            <person name="Birren B.W."/>
        </authorList>
    </citation>
    <scope>NUCLEOTIDE SEQUENCE [LARGE SCALE GENOMIC DNA]</scope>
    <source>
        <strain evidence="3">FGSC A4 / ATCC 38163 / CBS 112.46 / NRRL 194 / M139</strain>
    </source>
</reference>
<keyword evidence="3" id="KW-1185">Reference proteome</keyword>
<evidence type="ECO:0000313" key="2">
    <source>
        <dbReference type="EMBL" id="CBF84930.1"/>
    </source>
</evidence>
<dbReference type="KEGG" id="ani:ANIA_01473"/>
<name>Q5BDA7_EMENI</name>
<dbReference type="Proteomes" id="UP000000560">
    <property type="component" value="Chromosome VII"/>
</dbReference>
<dbReference type="HOGENOM" id="CLU_3351063_0_0_1"/>
<dbReference type="EMBL" id="BN001307">
    <property type="protein sequence ID" value="CBF84930.1"/>
    <property type="molecule type" value="Genomic_DNA"/>
</dbReference>
<sequence length="37" mass="4128">MTRDFRTRVGAESRLEVDRPVRVGPGKPVKPSEPPPL</sequence>
<dbReference type="InParanoid" id="Q5BDA7"/>
<proteinExistence type="predicted"/>
<feature type="compositionally biased region" description="Basic and acidic residues" evidence="1">
    <location>
        <begin position="1"/>
        <end position="21"/>
    </location>
</feature>
<feature type="region of interest" description="Disordered" evidence="1">
    <location>
        <begin position="1"/>
        <end position="37"/>
    </location>
</feature>
<accession>Q5BDA7</accession>
<gene>
    <name evidence="2" type="ORF">ANIA_01473</name>
</gene>
<protein>
    <submittedName>
        <fullName evidence="2">Uncharacterized protein</fullName>
    </submittedName>
</protein>
<dbReference type="GeneID" id="2875215"/>
<dbReference type="AlphaFoldDB" id="Q5BDA7"/>
<evidence type="ECO:0000313" key="3">
    <source>
        <dbReference type="Proteomes" id="UP000000560"/>
    </source>
</evidence>
<organism evidence="2 3">
    <name type="scientific">Emericella nidulans (strain FGSC A4 / ATCC 38163 / CBS 112.46 / NRRL 194 / M139)</name>
    <name type="common">Aspergillus nidulans</name>
    <dbReference type="NCBI Taxonomy" id="227321"/>
    <lineage>
        <taxon>Eukaryota</taxon>
        <taxon>Fungi</taxon>
        <taxon>Dikarya</taxon>
        <taxon>Ascomycota</taxon>
        <taxon>Pezizomycotina</taxon>
        <taxon>Eurotiomycetes</taxon>
        <taxon>Eurotiomycetidae</taxon>
        <taxon>Eurotiales</taxon>
        <taxon>Aspergillaceae</taxon>
        <taxon>Aspergillus</taxon>
        <taxon>Aspergillus subgen. Nidulantes</taxon>
    </lineage>
</organism>
<reference evidence="3" key="2">
    <citation type="journal article" date="2009" name="Fungal Genet. Biol.">
        <title>The 2008 update of the Aspergillus nidulans genome annotation: a community effort.</title>
        <authorList>
            <person name="Wortman J.R."/>
            <person name="Gilsenan J.M."/>
            <person name="Joardar V."/>
            <person name="Deegan J."/>
            <person name="Clutterbuck J."/>
            <person name="Andersen M.R."/>
            <person name="Archer D."/>
            <person name="Bencina M."/>
            <person name="Braus G."/>
            <person name="Coutinho P."/>
            <person name="von Dohren H."/>
            <person name="Doonan J."/>
            <person name="Driessen A.J."/>
            <person name="Durek P."/>
            <person name="Espeso E."/>
            <person name="Fekete E."/>
            <person name="Flipphi M."/>
            <person name="Estrada C.G."/>
            <person name="Geysens S."/>
            <person name="Goldman G."/>
            <person name="de Groot P.W."/>
            <person name="Hansen K."/>
            <person name="Harris S.D."/>
            <person name="Heinekamp T."/>
            <person name="Helmstaedt K."/>
            <person name="Henrissat B."/>
            <person name="Hofmann G."/>
            <person name="Homan T."/>
            <person name="Horio T."/>
            <person name="Horiuchi H."/>
            <person name="James S."/>
            <person name="Jones M."/>
            <person name="Karaffa L."/>
            <person name="Karanyi Z."/>
            <person name="Kato M."/>
            <person name="Keller N."/>
            <person name="Kelly D.E."/>
            <person name="Kiel J.A."/>
            <person name="Kim J.M."/>
            <person name="van der Klei I.J."/>
            <person name="Klis F.M."/>
            <person name="Kovalchuk A."/>
            <person name="Krasevec N."/>
            <person name="Kubicek C.P."/>
            <person name="Liu B."/>
            <person name="Maccabe A."/>
            <person name="Meyer V."/>
            <person name="Mirabito P."/>
            <person name="Miskei M."/>
            <person name="Mos M."/>
            <person name="Mullins J."/>
            <person name="Nelson D.R."/>
            <person name="Nielsen J."/>
            <person name="Oakley B.R."/>
            <person name="Osmani S.A."/>
            <person name="Pakula T."/>
            <person name="Paszewski A."/>
            <person name="Paulsen I."/>
            <person name="Pilsyk S."/>
            <person name="Pocsi I."/>
            <person name="Punt P.J."/>
            <person name="Ram A.F."/>
            <person name="Ren Q."/>
            <person name="Robellet X."/>
            <person name="Robson G."/>
            <person name="Seiboth B."/>
            <person name="van Solingen P."/>
            <person name="Specht T."/>
            <person name="Sun J."/>
            <person name="Taheri-Talesh N."/>
            <person name="Takeshita N."/>
            <person name="Ussery D."/>
            <person name="vanKuyk P.A."/>
            <person name="Visser H."/>
            <person name="van de Vondervoort P.J."/>
            <person name="de Vries R.P."/>
            <person name="Walton J."/>
            <person name="Xiang X."/>
            <person name="Xiong Y."/>
            <person name="Zeng A.P."/>
            <person name="Brandt B.W."/>
            <person name="Cornell M.J."/>
            <person name="van den Hondel C.A."/>
            <person name="Visser J."/>
            <person name="Oliver S.G."/>
            <person name="Turner G."/>
        </authorList>
    </citation>
    <scope>GENOME REANNOTATION</scope>
    <source>
        <strain evidence="3">FGSC A4 / ATCC 38163 / CBS 112.46 / NRRL 194 / M139</strain>
    </source>
</reference>
<accession>C8VME4</accession>
<evidence type="ECO:0000256" key="1">
    <source>
        <dbReference type="SAM" id="MobiDB-lite"/>
    </source>
</evidence>
<dbReference type="RefSeq" id="XP_659077.1">
    <property type="nucleotide sequence ID" value="XM_653985.1"/>
</dbReference>